<dbReference type="GO" id="GO:1990281">
    <property type="term" value="C:efflux pump complex"/>
    <property type="evidence" value="ECO:0007669"/>
    <property type="project" value="TreeGrafter"/>
</dbReference>
<evidence type="ECO:0000313" key="9">
    <source>
        <dbReference type="EMBL" id="BDW84468.1"/>
    </source>
</evidence>
<evidence type="ECO:0000256" key="5">
    <source>
        <dbReference type="ARBA" id="ARBA00022692"/>
    </source>
</evidence>
<dbReference type="InterPro" id="IPR010130">
    <property type="entry name" value="T1SS_OMP_TolC"/>
</dbReference>
<keyword evidence="10" id="KW-1185">Reference proteome</keyword>
<keyword evidence="7" id="KW-0998">Cell outer membrane</keyword>
<dbReference type="KEGG" id="rmai:MACH21_06450"/>
<keyword evidence="3" id="KW-0813">Transport</keyword>
<comment type="subcellular location">
    <subcellularLocation>
        <location evidence="1">Cell outer membrane</location>
    </subcellularLocation>
</comment>
<sequence length="461" mass="49596">MIGRFARIGRVALAATALALVLPGVSAAESLRQVMADAYTNSQLLEQNRYLLRVQDESVNLAYAALLPTADFVASTSRDLVNNTTTTTFRLLGEISIYQGGSRIAARRSAEAAVNAARQQLVSLEQQVLLDAVTAYLEVWEATQIVDVRERNVRVLSEQLRAARDRFEVGEDTRTDVAQAESQLATARSALAAAQGTLEIARELFNIAVGRYPNGLPDPGGLPRLPASEAAAQDLARQVHPAVQARQFEVTAAEFGVEEARGATRPQISIDLSAGETVRAPTVRQEGESASIGLTLTQPLYRGGRLPALERQALAQVEAVRYGLNQQVLVNLQTVGNAYARLRIATAQIQASDQRIRAAQLAFEGVREEAALGARTTLDVLDAEQDLLEARIGRIEAQSDLYSASYGILAAAGLLTVTHLELPVPQYDVDAYPAAFPGGRPRIASPQGDRLDALLQAIGRD</sequence>
<name>A0AA48H7R5_9RHOB</name>
<dbReference type="Pfam" id="PF02321">
    <property type="entry name" value="OEP"/>
    <property type="match status" value="2"/>
</dbReference>
<dbReference type="InterPro" id="IPR051906">
    <property type="entry name" value="TolC-like"/>
</dbReference>
<protein>
    <submittedName>
        <fullName evidence="9">Transporter</fullName>
    </submittedName>
</protein>
<evidence type="ECO:0000256" key="4">
    <source>
        <dbReference type="ARBA" id="ARBA00022452"/>
    </source>
</evidence>
<dbReference type="Proteomes" id="UP001337723">
    <property type="component" value="Chromosome"/>
</dbReference>
<dbReference type="AlphaFoldDB" id="A0AA48H7R5"/>
<keyword evidence="4" id="KW-1134">Transmembrane beta strand</keyword>
<dbReference type="GO" id="GO:0015288">
    <property type="term" value="F:porin activity"/>
    <property type="evidence" value="ECO:0007669"/>
    <property type="project" value="TreeGrafter"/>
</dbReference>
<evidence type="ECO:0000256" key="1">
    <source>
        <dbReference type="ARBA" id="ARBA00004442"/>
    </source>
</evidence>
<evidence type="ECO:0000256" key="7">
    <source>
        <dbReference type="ARBA" id="ARBA00023237"/>
    </source>
</evidence>
<gene>
    <name evidence="9" type="ORF">MACH21_06450</name>
</gene>
<evidence type="ECO:0000256" key="2">
    <source>
        <dbReference type="ARBA" id="ARBA00007613"/>
    </source>
</evidence>
<feature type="signal peptide" evidence="8">
    <location>
        <begin position="1"/>
        <end position="27"/>
    </location>
</feature>
<keyword evidence="5" id="KW-0812">Transmembrane</keyword>
<dbReference type="InterPro" id="IPR003423">
    <property type="entry name" value="OMP_efflux"/>
</dbReference>
<comment type="similarity">
    <text evidence="2">Belongs to the outer membrane factor (OMF) (TC 1.B.17) family.</text>
</comment>
<dbReference type="PANTHER" id="PTHR30026">
    <property type="entry name" value="OUTER MEMBRANE PROTEIN TOLC"/>
    <property type="match status" value="1"/>
</dbReference>
<feature type="chain" id="PRO_5045074177" evidence="8">
    <location>
        <begin position="28"/>
        <end position="461"/>
    </location>
</feature>
<evidence type="ECO:0000313" key="10">
    <source>
        <dbReference type="Proteomes" id="UP001337723"/>
    </source>
</evidence>
<evidence type="ECO:0000256" key="8">
    <source>
        <dbReference type="SAM" id="SignalP"/>
    </source>
</evidence>
<dbReference type="SUPFAM" id="SSF56954">
    <property type="entry name" value="Outer membrane efflux proteins (OEP)"/>
    <property type="match status" value="1"/>
</dbReference>
<accession>A0AA48H7R5</accession>
<dbReference type="GO" id="GO:0015562">
    <property type="term" value="F:efflux transmembrane transporter activity"/>
    <property type="evidence" value="ECO:0007669"/>
    <property type="project" value="InterPro"/>
</dbReference>
<dbReference type="GO" id="GO:0009279">
    <property type="term" value="C:cell outer membrane"/>
    <property type="evidence" value="ECO:0007669"/>
    <property type="project" value="UniProtKB-SubCell"/>
</dbReference>
<dbReference type="PANTHER" id="PTHR30026:SF22">
    <property type="entry name" value="OUTER MEMBRANE EFFLUX PROTEIN"/>
    <property type="match status" value="1"/>
</dbReference>
<keyword evidence="8" id="KW-0732">Signal</keyword>
<evidence type="ECO:0000256" key="3">
    <source>
        <dbReference type="ARBA" id="ARBA00022448"/>
    </source>
</evidence>
<evidence type="ECO:0000256" key="6">
    <source>
        <dbReference type="ARBA" id="ARBA00023136"/>
    </source>
</evidence>
<dbReference type="Gene3D" id="1.20.1600.10">
    <property type="entry name" value="Outer membrane efflux proteins (OEP)"/>
    <property type="match status" value="1"/>
</dbReference>
<dbReference type="NCBIfam" id="TIGR01844">
    <property type="entry name" value="type_I_sec_TolC"/>
    <property type="match status" value="1"/>
</dbReference>
<reference evidence="9 10" key="1">
    <citation type="submission" date="2023-01" db="EMBL/GenBank/DDBJ databases">
        <title>Complete genome sequence of Roseicyclus marinus strain Dej080120_10.</title>
        <authorList>
            <person name="Ueki S."/>
            <person name="Maruyama F."/>
        </authorList>
    </citation>
    <scope>NUCLEOTIDE SEQUENCE [LARGE SCALE GENOMIC DNA]</scope>
    <source>
        <strain evidence="9 10">Dej080120_10</strain>
    </source>
</reference>
<dbReference type="EMBL" id="AP027266">
    <property type="protein sequence ID" value="BDW84468.1"/>
    <property type="molecule type" value="Genomic_DNA"/>
</dbReference>
<dbReference type="RefSeq" id="WP_338274359.1">
    <property type="nucleotide sequence ID" value="NZ_AP027266.1"/>
</dbReference>
<organism evidence="9 10">
    <name type="scientific">Roseicyclus marinus</name>
    <dbReference type="NCBI Taxonomy" id="2161673"/>
    <lineage>
        <taxon>Bacteria</taxon>
        <taxon>Pseudomonadati</taxon>
        <taxon>Pseudomonadota</taxon>
        <taxon>Alphaproteobacteria</taxon>
        <taxon>Rhodobacterales</taxon>
        <taxon>Roseobacteraceae</taxon>
        <taxon>Roseicyclus</taxon>
    </lineage>
</organism>
<keyword evidence="6" id="KW-0472">Membrane</keyword>
<proteinExistence type="inferred from homology"/>